<name>A0A9P7FW15_9AGAR</name>
<evidence type="ECO:0000313" key="3">
    <source>
        <dbReference type="Proteomes" id="UP000717328"/>
    </source>
</evidence>
<sequence>MPEAATVPTQSPNHTFCDTRASVDAALTTIHQYTKLAFDCEGRDLGEIGGRLSLISLRTISDDLSSSISSGHKFLFDVITLEREALLGVYAILESSAITKVVFNGRMDFSSLYHDHSIELRNVIDLQIADIKSRELRGEQKSGRMRRLGSAIDRGELYQNQDLFDGMHKLSGLKKCAKEHIAFSDVPGPRFQHSQWFTRPLPAEYLHHATEDVELIHQLYLHFHRRGYLTNPHLPGESMRYVSICKDRQSKMDEPFRKHGLLPLGIIGAEQVQGQETRRCGYCERALTKSCFSNKSWSADVSKCNVCRAVGFQPFWLRHKR</sequence>
<dbReference type="GO" id="GO:0006139">
    <property type="term" value="P:nucleobase-containing compound metabolic process"/>
    <property type="evidence" value="ECO:0007669"/>
    <property type="project" value="InterPro"/>
</dbReference>
<organism evidence="2 3">
    <name type="scientific">Sphagnurus paluster</name>
    <dbReference type="NCBI Taxonomy" id="117069"/>
    <lineage>
        <taxon>Eukaryota</taxon>
        <taxon>Fungi</taxon>
        <taxon>Dikarya</taxon>
        <taxon>Basidiomycota</taxon>
        <taxon>Agaricomycotina</taxon>
        <taxon>Agaricomycetes</taxon>
        <taxon>Agaricomycetidae</taxon>
        <taxon>Agaricales</taxon>
        <taxon>Tricholomatineae</taxon>
        <taxon>Lyophyllaceae</taxon>
        <taxon>Sphagnurus</taxon>
    </lineage>
</organism>
<proteinExistence type="predicted"/>
<dbReference type="Gene3D" id="3.30.420.10">
    <property type="entry name" value="Ribonuclease H-like superfamily/Ribonuclease H"/>
    <property type="match status" value="1"/>
</dbReference>
<feature type="domain" description="3'-5' exonuclease" evidence="1">
    <location>
        <begin position="18"/>
        <end position="224"/>
    </location>
</feature>
<dbReference type="InterPro" id="IPR036397">
    <property type="entry name" value="RNaseH_sf"/>
</dbReference>
<dbReference type="SUPFAM" id="SSF53098">
    <property type="entry name" value="Ribonuclease H-like"/>
    <property type="match status" value="1"/>
</dbReference>
<gene>
    <name evidence="2" type="ORF">H0H81_009034</name>
</gene>
<protein>
    <recommendedName>
        <fullName evidence="1">3'-5' exonuclease domain-containing protein</fullName>
    </recommendedName>
</protein>
<dbReference type="AlphaFoldDB" id="A0A9P7FW15"/>
<dbReference type="Proteomes" id="UP000717328">
    <property type="component" value="Unassembled WGS sequence"/>
</dbReference>
<dbReference type="PANTHER" id="PTHR46814">
    <property type="entry name" value="EGALITARIAN, ISOFORM B"/>
    <property type="match status" value="1"/>
</dbReference>
<dbReference type="Pfam" id="PF01612">
    <property type="entry name" value="DNA_pol_A_exo1"/>
    <property type="match status" value="1"/>
</dbReference>
<evidence type="ECO:0000259" key="1">
    <source>
        <dbReference type="Pfam" id="PF01612"/>
    </source>
</evidence>
<accession>A0A9P7FW15</accession>
<dbReference type="OrthoDB" id="26838at2759"/>
<dbReference type="InterPro" id="IPR012337">
    <property type="entry name" value="RNaseH-like_sf"/>
</dbReference>
<comment type="caution">
    <text evidence="2">The sequence shown here is derived from an EMBL/GenBank/DDBJ whole genome shotgun (WGS) entry which is preliminary data.</text>
</comment>
<dbReference type="PANTHER" id="PTHR46814:SF1">
    <property type="entry name" value="EGALITARIAN, ISOFORM B"/>
    <property type="match status" value="1"/>
</dbReference>
<reference evidence="2" key="2">
    <citation type="submission" date="2021-10" db="EMBL/GenBank/DDBJ databases">
        <title>Phylogenomics reveals ancestral predisposition of the termite-cultivated fungus Termitomyces towards a domesticated lifestyle.</title>
        <authorList>
            <person name="Auxier B."/>
            <person name="Grum-Grzhimaylo A."/>
            <person name="Cardenas M.E."/>
            <person name="Lodge J.D."/>
            <person name="Laessoe T."/>
            <person name="Pedersen O."/>
            <person name="Smith M.E."/>
            <person name="Kuyper T.W."/>
            <person name="Franco-Molano E.A."/>
            <person name="Baroni T.J."/>
            <person name="Aanen D.K."/>
        </authorList>
    </citation>
    <scope>NUCLEOTIDE SEQUENCE</scope>
    <source>
        <strain evidence="2">D49</strain>
    </source>
</reference>
<evidence type="ECO:0000313" key="2">
    <source>
        <dbReference type="EMBL" id="KAG5636127.1"/>
    </source>
</evidence>
<dbReference type="InterPro" id="IPR002562">
    <property type="entry name" value="3'-5'_exonuclease_dom"/>
</dbReference>
<dbReference type="GO" id="GO:0003676">
    <property type="term" value="F:nucleic acid binding"/>
    <property type="evidence" value="ECO:0007669"/>
    <property type="project" value="InterPro"/>
</dbReference>
<reference evidence="2" key="1">
    <citation type="submission" date="2021-02" db="EMBL/GenBank/DDBJ databases">
        <authorList>
            <person name="Nieuwenhuis M."/>
            <person name="Van De Peppel L.J.J."/>
        </authorList>
    </citation>
    <scope>NUCLEOTIDE SEQUENCE</scope>
    <source>
        <strain evidence="2">D49</strain>
    </source>
</reference>
<dbReference type="EMBL" id="JABCKI010005972">
    <property type="protein sequence ID" value="KAG5636127.1"/>
    <property type="molecule type" value="Genomic_DNA"/>
</dbReference>
<keyword evidence="3" id="KW-1185">Reference proteome</keyword>
<dbReference type="GO" id="GO:0008408">
    <property type="term" value="F:3'-5' exonuclease activity"/>
    <property type="evidence" value="ECO:0007669"/>
    <property type="project" value="InterPro"/>
</dbReference>